<protein>
    <submittedName>
        <fullName evidence="8">DoxX family protein</fullName>
    </submittedName>
</protein>
<feature type="transmembrane region" description="Helical" evidence="7">
    <location>
        <begin position="175"/>
        <end position="194"/>
    </location>
</feature>
<reference evidence="8 9" key="1">
    <citation type="submission" date="2020-06" db="EMBL/GenBank/DDBJ databases">
        <authorList>
            <person name="Scott K."/>
        </authorList>
    </citation>
    <scope>NUCLEOTIDE SEQUENCE [LARGE SCALE GENOMIC DNA]</scope>
    <source>
        <strain evidence="8 9">HH1</strain>
    </source>
</reference>
<dbReference type="Pfam" id="PF07681">
    <property type="entry name" value="DoxX"/>
    <property type="match status" value="1"/>
</dbReference>
<evidence type="ECO:0000256" key="5">
    <source>
        <dbReference type="ARBA" id="ARBA00022989"/>
    </source>
</evidence>
<evidence type="ECO:0000256" key="7">
    <source>
        <dbReference type="SAM" id="Phobius"/>
    </source>
</evidence>
<sequence>MNLIQGGLMLNWLTYIQQGFNRNLQYFDFLAPLALRLYLFPVFWFAGTNKLQNFNSVIEWFGNSDWGLGLPFPALMAVLAVSAEIIGSVLLLIGLATRWTTIPLMITMLVAAITVHWDNGWQAIHDLMSPWSNASASQAITQLNELQQQLATSMTYQALQEHGSLVVLNNGIEWAATYFVMLLALLFLGSGRYVSVDYWLGRRFIDKKP</sequence>
<keyword evidence="3" id="KW-1003">Cell membrane</keyword>
<keyword evidence="6 7" id="KW-0472">Membrane</keyword>
<dbReference type="Proteomes" id="UP001193680">
    <property type="component" value="Unassembled WGS sequence"/>
</dbReference>
<comment type="similarity">
    <text evidence="2">Belongs to the DoxX family.</text>
</comment>
<evidence type="ECO:0000256" key="2">
    <source>
        <dbReference type="ARBA" id="ARBA00006679"/>
    </source>
</evidence>
<accession>A0ABS0BW61</accession>
<evidence type="ECO:0000256" key="3">
    <source>
        <dbReference type="ARBA" id="ARBA00022475"/>
    </source>
</evidence>
<keyword evidence="5 7" id="KW-1133">Transmembrane helix</keyword>
<evidence type="ECO:0000256" key="6">
    <source>
        <dbReference type="ARBA" id="ARBA00023136"/>
    </source>
</evidence>
<comment type="caution">
    <text evidence="8">The sequence shown here is derived from an EMBL/GenBank/DDBJ whole genome shotgun (WGS) entry which is preliminary data.</text>
</comment>
<dbReference type="PANTHER" id="PTHR33452">
    <property type="entry name" value="OXIDOREDUCTASE CATD-RELATED"/>
    <property type="match status" value="1"/>
</dbReference>
<comment type="subcellular location">
    <subcellularLocation>
        <location evidence="1">Cell membrane</location>
        <topology evidence="1">Multi-pass membrane protein</topology>
    </subcellularLocation>
</comment>
<reference evidence="8 9" key="2">
    <citation type="submission" date="2020-11" db="EMBL/GenBank/DDBJ databases">
        <title>Sulfur oxidizing isolate from Hospital Hole Sinkhole.</title>
        <authorList>
            <person name="Scott K.M."/>
        </authorList>
    </citation>
    <scope>NUCLEOTIDE SEQUENCE [LARGE SCALE GENOMIC DNA]</scope>
    <source>
        <strain evidence="8 9">HH1</strain>
    </source>
</reference>
<evidence type="ECO:0000256" key="1">
    <source>
        <dbReference type="ARBA" id="ARBA00004651"/>
    </source>
</evidence>
<feature type="transmembrane region" description="Helical" evidence="7">
    <location>
        <begin position="66"/>
        <end position="92"/>
    </location>
</feature>
<dbReference type="EMBL" id="JACBGI020000002">
    <property type="protein sequence ID" value="MBF6057209.1"/>
    <property type="molecule type" value="Genomic_DNA"/>
</dbReference>
<feature type="transmembrane region" description="Helical" evidence="7">
    <location>
        <begin position="26"/>
        <end position="46"/>
    </location>
</feature>
<gene>
    <name evidence="8" type="ORF">H8792_002530</name>
</gene>
<dbReference type="InterPro" id="IPR051907">
    <property type="entry name" value="DoxX-like_oxidoreductase"/>
</dbReference>
<name>A0ABS0BW61_9GAMM</name>
<keyword evidence="9" id="KW-1185">Reference proteome</keyword>
<keyword evidence="4 7" id="KW-0812">Transmembrane</keyword>
<evidence type="ECO:0000313" key="9">
    <source>
        <dbReference type="Proteomes" id="UP001193680"/>
    </source>
</evidence>
<dbReference type="PANTHER" id="PTHR33452:SF19">
    <property type="entry name" value="DOXX FAMILY PROTEIN"/>
    <property type="match status" value="1"/>
</dbReference>
<dbReference type="InterPro" id="IPR032808">
    <property type="entry name" value="DoxX"/>
</dbReference>
<feature type="transmembrane region" description="Helical" evidence="7">
    <location>
        <begin position="99"/>
        <end position="117"/>
    </location>
</feature>
<organism evidence="8 9">
    <name type="scientific">Thiomicrorhabdus heinhorstiae</name>
    <dbReference type="NCBI Taxonomy" id="2748010"/>
    <lineage>
        <taxon>Bacteria</taxon>
        <taxon>Pseudomonadati</taxon>
        <taxon>Pseudomonadota</taxon>
        <taxon>Gammaproteobacteria</taxon>
        <taxon>Thiotrichales</taxon>
        <taxon>Piscirickettsiaceae</taxon>
        <taxon>Thiomicrorhabdus</taxon>
    </lineage>
</organism>
<proteinExistence type="inferred from homology"/>
<evidence type="ECO:0000256" key="4">
    <source>
        <dbReference type="ARBA" id="ARBA00022692"/>
    </source>
</evidence>
<evidence type="ECO:0000313" key="8">
    <source>
        <dbReference type="EMBL" id="MBF6057209.1"/>
    </source>
</evidence>